<organism evidence="2 3">
    <name type="scientific">Ramazzottius varieornatus</name>
    <name type="common">Water bear</name>
    <name type="synonym">Tardigrade</name>
    <dbReference type="NCBI Taxonomy" id="947166"/>
    <lineage>
        <taxon>Eukaryota</taxon>
        <taxon>Metazoa</taxon>
        <taxon>Ecdysozoa</taxon>
        <taxon>Tardigrada</taxon>
        <taxon>Eutardigrada</taxon>
        <taxon>Parachela</taxon>
        <taxon>Hypsibioidea</taxon>
        <taxon>Ramazzottiidae</taxon>
        <taxon>Ramazzottius</taxon>
    </lineage>
</organism>
<evidence type="ECO:0000313" key="3">
    <source>
        <dbReference type="Proteomes" id="UP000186922"/>
    </source>
</evidence>
<keyword evidence="1" id="KW-0812">Transmembrane</keyword>
<proteinExistence type="predicted"/>
<protein>
    <submittedName>
        <fullName evidence="2">Uncharacterized protein</fullName>
    </submittedName>
</protein>
<sequence length="442" mass="49468">MAKVHPASADCVNTAVEYWNSVPPTQSYMDTGKWIYVNPVGNRLNMESISFEVTGSPDEFVDLHNSYLLWDFKVRKADGVFIVPDTVTYGPINMIASTMWQTEEFYLTGERVTGVSQLANFANYAEALLGYGPSSKEQLELQGFHLDTAGSHDTTVTTPTNAAMTNSGLRNRYNRLKGDQTWKLCSRFPSELAKQPLLIPNRMDIKLILHRAKAVPYMMSEEEALGLKLIITSAQLKIRKMKMDPEFLVAHEMLLAKRNALIFFEEKNVLELTINAGVMSFARNDLFRGIIPKKVILALVDSAAIAGHYKKNPLKVESANLSQVGFIVNSENLPSRPLQFTPGNGFERDGYLSLLETTGLMFQNSSLLFDPDHWEKGFALMAFSFEPDLGHSSCLSRRRTGVVGLVCCVVGLVVGLVLWTQIKLRPLKFTRYPGLTKHCNIE</sequence>
<evidence type="ECO:0000256" key="1">
    <source>
        <dbReference type="SAM" id="Phobius"/>
    </source>
</evidence>
<dbReference type="OrthoDB" id="6271650at2759"/>
<keyword evidence="1" id="KW-0472">Membrane</keyword>
<evidence type="ECO:0000313" key="2">
    <source>
        <dbReference type="EMBL" id="GAU89300.1"/>
    </source>
</evidence>
<dbReference type="EMBL" id="BDGG01000001">
    <property type="protein sequence ID" value="GAU89300.1"/>
    <property type="molecule type" value="Genomic_DNA"/>
</dbReference>
<accession>A0A1D1UL91</accession>
<gene>
    <name evidence="2" type="primary">RvY_01866-1</name>
    <name evidence="2" type="synonym">RvY_01866.1</name>
    <name evidence="2" type="ORF">RvY_01866</name>
</gene>
<dbReference type="STRING" id="947166.A0A1D1UL91"/>
<reference evidence="2 3" key="1">
    <citation type="journal article" date="2016" name="Nat. Commun.">
        <title>Extremotolerant tardigrade genome and improved radiotolerance of human cultured cells by tardigrade-unique protein.</title>
        <authorList>
            <person name="Hashimoto T."/>
            <person name="Horikawa D.D."/>
            <person name="Saito Y."/>
            <person name="Kuwahara H."/>
            <person name="Kozuka-Hata H."/>
            <person name="Shin-I T."/>
            <person name="Minakuchi Y."/>
            <person name="Ohishi K."/>
            <person name="Motoyama A."/>
            <person name="Aizu T."/>
            <person name="Enomoto A."/>
            <person name="Kondo K."/>
            <person name="Tanaka S."/>
            <person name="Hara Y."/>
            <person name="Koshikawa S."/>
            <person name="Sagara H."/>
            <person name="Miura T."/>
            <person name="Yokobori S."/>
            <person name="Miyagawa K."/>
            <person name="Suzuki Y."/>
            <person name="Kubo T."/>
            <person name="Oyama M."/>
            <person name="Kohara Y."/>
            <person name="Fujiyama A."/>
            <person name="Arakawa K."/>
            <person name="Katayama T."/>
            <person name="Toyoda A."/>
            <person name="Kunieda T."/>
        </authorList>
    </citation>
    <scope>NUCLEOTIDE SEQUENCE [LARGE SCALE GENOMIC DNA]</scope>
    <source>
        <strain evidence="2 3">YOKOZUNA-1</strain>
    </source>
</reference>
<feature type="transmembrane region" description="Helical" evidence="1">
    <location>
        <begin position="402"/>
        <end position="422"/>
    </location>
</feature>
<dbReference type="AlphaFoldDB" id="A0A1D1UL91"/>
<dbReference type="Proteomes" id="UP000186922">
    <property type="component" value="Unassembled WGS sequence"/>
</dbReference>
<keyword evidence="1" id="KW-1133">Transmembrane helix</keyword>
<keyword evidence="3" id="KW-1185">Reference proteome</keyword>
<name>A0A1D1UL91_RAMVA</name>
<comment type="caution">
    <text evidence="2">The sequence shown here is derived from an EMBL/GenBank/DDBJ whole genome shotgun (WGS) entry which is preliminary data.</text>
</comment>